<evidence type="ECO:0000256" key="1">
    <source>
        <dbReference type="SAM" id="MobiDB-lite"/>
    </source>
</evidence>
<dbReference type="Gene3D" id="3.30.565.10">
    <property type="entry name" value="Histidine kinase-like ATPase, C-terminal domain"/>
    <property type="match status" value="1"/>
</dbReference>
<dbReference type="GO" id="GO:0005524">
    <property type="term" value="F:ATP binding"/>
    <property type="evidence" value="ECO:0007669"/>
    <property type="project" value="UniProtKB-KW"/>
</dbReference>
<dbReference type="SUPFAM" id="SSF55874">
    <property type="entry name" value="ATPase domain of HSP90 chaperone/DNA topoisomerase II/histidine kinase"/>
    <property type="match status" value="1"/>
</dbReference>
<proteinExistence type="predicted"/>
<evidence type="ECO:0000313" key="3">
    <source>
        <dbReference type="Proteomes" id="UP001652461"/>
    </source>
</evidence>
<reference evidence="2 3" key="1">
    <citation type="journal article" date="2021" name="ISME Commun">
        <title>Automated analysis of genomic sequences facilitates high-throughput and comprehensive description of bacteria.</title>
        <authorList>
            <person name="Hitch T.C.A."/>
        </authorList>
    </citation>
    <scope>NUCLEOTIDE SEQUENCE [LARGE SCALE GENOMIC DNA]</scope>
    <source>
        <strain evidence="2 3">Sanger_04</strain>
    </source>
</reference>
<keyword evidence="2" id="KW-0547">Nucleotide-binding</keyword>
<dbReference type="Proteomes" id="UP001652461">
    <property type="component" value="Unassembled WGS sequence"/>
</dbReference>
<protein>
    <submittedName>
        <fullName evidence="2">ATP-binding protein</fullName>
    </submittedName>
</protein>
<sequence>MTLKEQMPLIRVDKLYESLRYNEYSPENGMGEIVDNSVEAGAARIDLCITRSKQKGKGRPKTRITEIAVADNGCGMDFTTISKCLALGESIRPANRERPGIGRFGVGMTLGSISLARRVEVYSRMNPEEDFLYSYIDLDEVNARKLKKLPVPVPKTPAEEYAALLKGQAGTIVLLKNCDRIDGDLEGLAHYLGRTYRKFIERGLKLFMHLRMDGEPGFQTEPIYLHDPLYIAGPTKFDAENREKGLPMEPKATDWGTIRIPKEIENQPGKTADVIIHLTLLPEEWRKIRGDGGSQEARKRKIHENEGISILRADREVLYGHVPYITGKKGEAKSLDIDRFWGCEISFPPELDSYFQVRYIKRGAEPIESLKEQIRNELMKYIPGARKIIREFFSKNEAAADEEQSDFAAAENTMAEISHNLPQGPGTTQVTPEEADNKLNLTVQEALSTKRPDPQEQKAAQEKKKEELRSKPYSVELVSYPKSFFFETVHTPGSVIIKLNVNHPFYDAIMKPLRTARITDDSGSSRKTWDALLMMLFAYAKAETMFERENEALLEQLRNQWGAVLSTAIDETHKDSSDD</sequence>
<keyword evidence="2" id="KW-0067">ATP-binding</keyword>
<dbReference type="EMBL" id="JAOQKC010000010">
    <property type="protein sequence ID" value="MCU6696975.1"/>
    <property type="molecule type" value="Genomic_DNA"/>
</dbReference>
<name>A0ABT2RXC2_9FIRM</name>
<evidence type="ECO:0000313" key="2">
    <source>
        <dbReference type="EMBL" id="MCU6696975.1"/>
    </source>
</evidence>
<feature type="compositionally biased region" description="Basic and acidic residues" evidence="1">
    <location>
        <begin position="448"/>
        <end position="467"/>
    </location>
</feature>
<feature type="region of interest" description="Disordered" evidence="1">
    <location>
        <begin position="446"/>
        <end position="467"/>
    </location>
</feature>
<gene>
    <name evidence="2" type="ORF">OCV63_08710</name>
</gene>
<dbReference type="InterPro" id="IPR036890">
    <property type="entry name" value="HATPase_C_sf"/>
</dbReference>
<organism evidence="2 3">
    <name type="scientific">Laedolimicola ammoniilytica</name>
    <dbReference type="NCBI Taxonomy" id="2981771"/>
    <lineage>
        <taxon>Bacteria</taxon>
        <taxon>Bacillati</taxon>
        <taxon>Bacillota</taxon>
        <taxon>Clostridia</taxon>
        <taxon>Lachnospirales</taxon>
        <taxon>Lachnospiraceae</taxon>
        <taxon>Laedolimicola</taxon>
    </lineage>
</organism>
<dbReference type="Pfam" id="PF13589">
    <property type="entry name" value="HATPase_c_3"/>
    <property type="match status" value="1"/>
</dbReference>
<accession>A0ABT2RXC2</accession>
<keyword evidence="3" id="KW-1185">Reference proteome</keyword>
<comment type="caution">
    <text evidence="2">The sequence shown here is derived from an EMBL/GenBank/DDBJ whole genome shotgun (WGS) entry which is preliminary data.</text>
</comment>
<dbReference type="RefSeq" id="WP_262670741.1">
    <property type="nucleotide sequence ID" value="NZ_JAOQKC010000010.1"/>
</dbReference>